<feature type="transmembrane region" description="Helical" evidence="1">
    <location>
        <begin position="93"/>
        <end position="113"/>
    </location>
</feature>
<dbReference type="OrthoDB" id="396580at2"/>
<feature type="transmembrane region" description="Helical" evidence="1">
    <location>
        <begin position="12"/>
        <end position="31"/>
    </location>
</feature>
<keyword evidence="1" id="KW-0812">Transmembrane</keyword>
<keyword evidence="3" id="KW-1185">Reference proteome</keyword>
<evidence type="ECO:0000313" key="2">
    <source>
        <dbReference type="EMBL" id="CBY92690.1"/>
    </source>
</evidence>
<gene>
    <name evidence="2" type="primary">gatC</name>
    <name evidence="2" type="ordered locus">HF1_06820</name>
</gene>
<evidence type="ECO:0000313" key="3">
    <source>
        <dbReference type="Proteomes" id="UP000008637"/>
    </source>
</evidence>
<accession>E8ZHR9</accession>
<feature type="transmembrane region" description="Helical" evidence="1">
    <location>
        <begin position="125"/>
        <end position="147"/>
    </location>
</feature>
<keyword evidence="1" id="KW-1133">Transmembrane helix</keyword>
<reference evidence="2 3" key="1">
    <citation type="journal article" date="2011" name="J. Bacteriol.">
        <title>Complete genome sequence of Mycoplasma haemofelis, a hemotropic mycoplasma.</title>
        <authorList>
            <person name="Barker E.N."/>
            <person name="Helps C.R."/>
            <person name="Peters I.R."/>
            <person name="Darby A.C."/>
            <person name="Radford A.D."/>
            <person name="Tasker S."/>
        </authorList>
    </citation>
    <scope>NUCLEOTIDE SEQUENCE [LARGE SCALE GENOMIC DNA]</scope>
    <source>
        <strain evidence="2 3">Langford 1</strain>
    </source>
</reference>
<feature type="transmembrane region" description="Helical" evidence="1">
    <location>
        <begin position="197"/>
        <end position="225"/>
    </location>
</feature>
<proteinExistence type="predicted"/>
<dbReference type="EC" id="6.3.5.6" evidence="2"/>
<sequence length="341" mass="38979">MEYPINDKHATFVYFGIVTVYLIALLFKKLYYKALFGRQYIIIPQPQIKSISNISMLTAMNIALIITISMISNQMMSFLFKIYPGSRFLIENILIKMGGILFGPIIGIFIGFSTDLLTVILTSSVLNYGYFLSAIMNGFFGGIINNLIRMHRTNKNTPAWIAGGMTVAGLIYLGILLKNNDGGDSRYTMNLLSFSFGIKWSHILLFVSFLVGIVLYFLTVSTMAVNRVNEEEFKDTEWVHKYAKLYEFFLIFTTNCAIYLIVDMVSLPLFDVKLSSLPYEQFLIARIFTSIPSVIVFSNIMWYIYKLHNSVKGSIWVHRNNESGLMPEPEKKRKLLPLVIQ</sequence>
<feature type="transmembrane region" description="Helical" evidence="1">
    <location>
        <begin position="282"/>
        <end position="305"/>
    </location>
</feature>
<feature type="transmembrane region" description="Helical" evidence="1">
    <location>
        <begin position="245"/>
        <end position="262"/>
    </location>
</feature>
<dbReference type="HOGENOM" id="CLU_798518_0_0_14"/>
<dbReference type="Gene3D" id="1.10.1760.20">
    <property type="match status" value="1"/>
</dbReference>
<keyword evidence="2" id="KW-0436">Ligase</keyword>
<name>E8ZHR9_MYCHL</name>
<protein>
    <submittedName>
        <fullName evidence="2">Aspartyl-tRNA / glutamyl-tRNA amidotransferase subunit C</fullName>
        <ecNumber evidence="2">6.3.5.6</ecNumber>
    </submittedName>
</protein>
<feature type="transmembrane region" description="Helical" evidence="1">
    <location>
        <begin position="159"/>
        <end position="177"/>
    </location>
</feature>
<dbReference type="GO" id="GO:0050566">
    <property type="term" value="F:asparaginyl-tRNA synthase (glutamine-hydrolyzing) activity"/>
    <property type="evidence" value="ECO:0007669"/>
    <property type="project" value="UniProtKB-EC"/>
</dbReference>
<organism evidence="2 3">
    <name type="scientific">Mycoplasma haemofelis (strain Langford 1)</name>
    <name type="common">Haemobartonella felis</name>
    <dbReference type="NCBI Taxonomy" id="941640"/>
    <lineage>
        <taxon>Bacteria</taxon>
        <taxon>Bacillati</taxon>
        <taxon>Mycoplasmatota</taxon>
        <taxon>Mollicutes</taxon>
        <taxon>Mycoplasmataceae</taxon>
        <taxon>Mycoplasma</taxon>
    </lineage>
</organism>
<dbReference type="Proteomes" id="UP000008637">
    <property type="component" value="Chromosome"/>
</dbReference>
<keyword evidence="1" id="KW-0472">Membrane</keyword>
<dbReference type="EMBL" id="FR773153">
    <property type="protein sequence ID" value="CBY92690.1"/>
    <property type="molecule type" value="Genomic_DNA"/>
</dbReference>
<dbReference type="AlphaFoldDB" id="E8ZHR9"/>
<dbReference type="KEGG" id="mha:HF1_06820"/>
<evidence type="ECO:0000256" key="1">
    <source>
        <dbReference type="SAM" id="Phobius"/>
    </source>
</evidence>